<dbReference type="CDD" id="cd02440">
    <property type="entry name" value="AdoMet_MTases"/>
    <property type="match status" value="1"/>
</dbReference>
<comment type="caution">
    <text evidence="3">The sequence shown here is derived from an EMBL/GenBank/DDBJ whole genome shotgun (WGS) entry which is preliminary data.</text>
</comment>
<dbReference type="Proteomes" id="UP000253562">
    <property type="component" value="Unassembled WGS sequence"/>
</dbReference>
<dbReference type="AlphaFoldDB" id="A0A368KUT1"/>
<dbReference type="GO" id="GO:0008168">
    <property type="term" value="F:methyltransferase activity"/>
    <property type="evidence" value="ECO:0007669"/>
    <property type="project" value="UniProtKB-KW"/>
</dbReference>
<organism evidence="3 4">
    <name type="scientific">Bremerella cremea</name>
    <dbReference type="NCBI Taxonomy" id="1031537"/>
    <lineage>
        <taxon>Bacteria</taxon>
        <taxon>Pseudomonadati</taxon>
        <taxon>Planctomycetota</taxon>
        <taxon>Planctomycetia</taxon>
        <taxon>Pirellulales</taxon>
        <taxon>Pirellulaceae</taxon>
        <taxon>Bremerella</taxon>
    </lineage>
</organism>
<dbReference type="InterPro" id="IPR029063">
    <property type="entry name" value="SAM-dependent_MTases_sf"/>
</dbReference>
<accession>A0A368KUT1</accession>
<feature type="domain" description="Methyltransferase" evidence="2">
    <location>
        <begin position="34"/>
        <end position="131"/>
    </location>
</feature>
<evidence type="ECO:0000313" key="3">
    <source>
        <dbReference type="EMBL" id="RCS54183.1"/>
    </source>
</evidence>
<gene>
    <name evidence="3" type="ORF">DTL42_03265</name>
</gene>
<evidence type="ECO:0000256" key="1">
    <source>
        <dbReference type="ARBA" id="ARBA00022679"/>
    </source>
</evidence>
<dbReference type="RefSeq" id="WP_114367249.1">
    <property type="nucleotide sequence ID" value="NZ_QPEX01000010.1"/>
</dbReference>
<proteinExistence type="predicted"/>
<evidence type="ECO:0000259" key="2">
    <source>
        <dbReference type="Pfam" id="PF13649"/>
    </source>
</evidence>
<dbReference type="EMBL" id="QPEX01000010">
    <property type="protein sequence ID" value="RCS54183.1"/>
    <property type="molecule type" value="Genomic_DNA"/>
</dbReference>
<dbReference type="GO" id="GO:0032259">
    <property type="term" value="P:methylation"/>
    <property type="evidence" value="ECO:0007669"/>
    <property type="project" value="UniProtKB-KW"/>
</dbReference>
<keyword evidence="1 3" id="KW-0808">Transferase</keyword>
<dbReference type="Gene3D" id="3.40.50.150">
    <property type="entry name" value="Vaccinia Virus protein VP39"/>
    <property type="match status" value="1"/>
</dbReference>
<keyword evidence="3" id="KW-0489">Methyltransferase</keyword>
<dbReference type="InterPro" id="IPR041698">
    <property type="entry name" value="Methyltransf_25"/>
</dbReference>
<dbReference type="PANTHER" id="PTHR43861">
    <property type="entry name" value="TRANS-ACONITATE 2-METHYLTRANSFERASE-RELATED"/>
    <property type="match status" value="1"/>
</dbReference>
<dbReference type="OrthoDB" id="287519at2"/>
<name>A0A368KUT1_9BACT</name>
<dbReference type="SUPFAM" id="SSF53335">
    <property type="entry name" value="S-adenosyl-L-methionine-dependent methyltransferases"/>
    <property type="match status" value="1"/>
</dbReference>
<reference evidence="3 4" key="1">
    <citation type="submission" date="2018-07" db="EMBL/GenBank/DDBJ databases">
        <title>Comparative genomes isolates from brazilian mangrove.</title>
        <authorList>
            <person name="De Araujo J.E."/>
            <person name="Taketani R.G."/>
            <person name="Silva M.C.P."/>
            <person name="Lourenco M.V."/>
            <person name="Oliveira V.M."/>
            <person name="Andreote F.D."/>
        </authorList>
    </citation>
    <scope>NUCLEOTIDE SEQUENCE [LARGE SCALE GENOMIC DNA]</scope>
    <source>
        <strain evidence="3 4">HEX PRIS-MGV</strain>
    </source>
</reference>
<sequence>MESVRRAQLYDLRTRYIVEDLPPFVTLISQAATVLEVGCGTGRILGYLTRQLPEKQWLGIDLDQDKIDVARQRLGNEHANVNLIQGDFLSYEDFPPVDAVLFGFNVLAEFLGVSTRIAALRKARTCLAPGGQVIVACYAHDFADWGLRNKQHASRIWDDQLGQWDVTIDCVRDLPRQSSVCSVTYTGESETIHDVYEVALLTRNELLAIYEAAGLVLTQEYGDYHFGPLTDESQVWLHVLTARA</sequence>
<dbReference type="Pfam" id="PF13649">
    <property type="entry name" value="Methyltransf_25"/>
    <property type="match status" value="1"/>
</dbReference>
<protein>
    <submittedName>
        <fullName evidence="3">Class I SAM-dependent methyltransferase</fullName>
    </submittedName>
</protein>
<evidence type="ECO:0000313" key="4">
    <source>
        <dbReference type="Proteomes" id="UP000253562"/>
    </source>
</evidence>